<proteinExistence type="predicted"/>
<evidence type="ECO:0000256" key="1">
    <source>
        <dbReference type="SAM" id="MobiDB-lite"/>
    </source>
</evidence>
<feature type="region of interest" description="Disordered" evidence="1">
    <location>
        <begin position="597"/>
        <end position="649"/>
    </location>
</feature>
<accession>A0A418B022</accession>
<gene>
    <name evidence="2" type="ORF">DYB32_003599</name>
</gene>
<dbReference type="AlphaFoldDB" id="A0A418B022"/>
<feature type="region of interest" description="Disordered" evidence="1">
    <location>
        <begin position="682"/>
        <end position="703"/>
    </location>
</feature>
<evidence type="ECO:0000313" key="3">
    <source>
        <dbReference type="Proteomes" id="UP000285060"/>
    </source>
</evidence>
<feature type="compositionally biased region" description="Basic and acidic residues" evidence="1">
    <location>
        <begin position="693"/>
        <end position="703"/>
    </location>
</feature>
<reference evidence="2 3" key="1">
    <citation type="submission" date="2018-08" db="EMBL/GenBank/DDBJ databases">
        <title>Aphanomyces genome sequencing and annotation.</title>
        <authorList>
            <person name="Minardi D."/>
            <person name="Oidtmann B."/>
            <person name="Van Der Giezen M."/>
            <person name="Studholme D.J."/>
        </authorList>
    </citation>
    <scope>NUCLEOTIDE SEQUENCE [LARGE SCALE GENOMIC DNA]</scope>
    <source>
        <strain evidence="2 3">NJM0002</strain>
    </source>
</reference>
<sequence length="870" mass="96574">MPDITRDADLLKNLGRLVETIPTIDHETGTSIAAFGDLEKIGAEEKPFVLFEFQKVADPTIPFYLQGSAEFQEAEALEKRRQLKQSRHVGEAILQYWRVFPKIVVIDENVITKAEYMQVMLLIFKVLRSDFEKATATIQIDKDWIVDSKSSQYMTSAMFFDALFELVGFPPRRYKATYVGFLDLLYKRISVRVIVFFDGTVIKVTLENKSKSLHELMAEAVPLATLSAFSHIARYMGNSSITTMGDLAKAEPVDIERMRLEYIEKNNLSTEMFGSDLFQVLELMGRVASAEVNSLNSLVSLTRADPALIDCVRQAFLTARRISTTEQTTMNNILEELVKFGINPETLASDSMAKETYMSLFTLFVVKTGGEIADLAKRDLIRIKDQMERHGLHVPEDMIEFKYKEFYKTVIKTTGAEVVQGAKQWIATNSNEASLSSLIENEYDEFKPLDEAHAFTTDDAEFTALIAPTSSTTTAPVVRAKEDAVKRVKTEPVAATPKPSAIPETVTSPVIPVKFAPPKPVVPDSKPPKRKKSPPAAEVVKPPAKKFSKHHVRVLDHQPIQSDDMNDGQELLKTSIVEPPKPSPVEIVEQVRSAPLEMPTPVEQQANRTPSEVDSTVEPVDHAEMSAPPPQESVVEVQPSTPTKSSVPTLEQSDKFVVDDFVRRAIPPDMDSEGGRKKTLLEWKMQPPPISSPREDRSKRKKSDLEVLHAKTKEEAMDLCDPSSGPGMDLVCFVVGAHLDAAIPVLRALMDMVGPRVLIIGGDPSDPLKTSTVAVECVAEGALYFAPIPVDYMALRERMQVVLENAPQKFIFRRKQEKAPASPLFKALTKPDAKTSPTTSSKPPESSFKTQAQSPPSNVPPVDSTPPSKR</sequence>
<protein>
    <submittedName>
        <fullName evidence="2">Uncharacterized protein</fullName>
    </submittedName>
</protein>
<evidence type="ECO:0000313" key="2">
    <source>
        <dbReference type="EMBL" id="RHY31320.1"/>
    </source>
</evidence>
<name>A0A418B022_9STRA</name>
<feature type="compositionally biased region" description="Low complexity" evidence="1">
    <location>
        <begin position="834"/>
        <end position="850"/>
    </location>
</feature>
<dbReference type="VEuPathDB" id="FungiDB:H310_01105"/>
<comment type="caution">
    <text evidence="2">The sequence shown here is derived from an EMBL/GenBank/DDBJ whole genome shotgun (WGS) entry which is preliminary data.</text>
</comment>
<keyword evidence="3" id="KW-1185">Reference proteome</keyword>
<dbReference type="EMBL" id="QUSY01000225">
    <property type="protein sequence ID" value="RHY31320.1"/>
    <property type="molecule type" value="Genomic_DNA"/>
</dbReference>
<feature type="region of interest" description="Disordered" evidence="1">
    <location>
        <begin position="820"/>
        <end position="870"/>
    </location>
</feature>
<dbReference type="Proteomes" id="UP000285060">
    <property type="component" value="Unassembled WGS sequence"/>
</dbReference>
<feature type="region of interest" description="Disordered" evidence="1">
    <location>
        <begin position="515"/>
        <end position="551"/>
    </location>
</feature>
<organism evidence="2 3">
    <name type="scientific">Aphanomyces invadans</name>
    <dbReference type="NCBI Taxonomy" id="157072"/>
    <lineage>
        <taxon>Eukaryota</taxon>
        <taxon>Sar</taxon>
        <taxon>Stramenopiles</taxon>
        <taxon>Oomycota</taxon>
        <taxon>Saprolegniomycetes</taxon>
        <taxon>Saprolegniales</taxon>
        <taxon>Verrucalvaceae</taxon>
        <taxon>Aphanomyces</taxon>
    </lineage>
</organism>
<feature type="compositionally biased region" description="Polar residues" evidence="1">
    <location>
        <begin position="602"/>
        <end position="614"/>
    </location>
</feature>